<protein>
    <submittedName>
        <fullName evidence="1">Uncharacterized protein</fullName>
    </submittedName>
</protein>
<comment type="caution">
    <text evidence="1">The sequence shown here is derived from an EMBL/GenBank/DDBJ whole genome shotgun (WGS) entry which is preliminary data.</text>
</comment>
<sequence>MLKLSDAAWLEMVVGGGVVAMSFPEEIRVLAPAARAVDRVAAERDADVKLGLELAGQELEGPVVDVLRVRLLGHIADVLPAARRYAAVQSAGPAREEAERVLAGAQALLGDTALARGAAGLRKLAGTAGWLVQAAALAPPPAAGQRAA</sequence>
<name>A0ABU2L7I8_9ACTN</name>
<gene>
    <name evidence="1" type="ORF">RM780_10010</name>
</gene>
<reference evidence="2" key="1">
    <citation type="submission" date="2023-07" db="EMBL/GenBank/DDBJ databases">
        <title>30 novel species of actinomycetes from the DSMZ collection.</title>
        <authorList>
            <person name="Nouioui I."/>
        </authorList>
    </citation>
    <scope>NUCLEOTIDE SEQUENCE [LARGE SCALE GENOMIC DNA]</scope>
    <source>
        <strain evidence="2">DSM 44917</strain>
    </source>
</reference>
<keyword evidence="2" id="KW-1185">Reference proteome</keyword>
<dbReference type="Proteomes" id="UP001183388">
    <property type="component" value="Unassembled WGS sequence"/>
</dbReference>
<accession>A0ABU2L7I8</accession>
<organism evidence="1 2">
    <name type="scientific">Streptomyces boetiae</name>
    <dbReference type="NCBI Taxonomy" id="3075541"/>
    <lineage>
        <taxon>Bacteria</taxon>
        <taxon>Bacillati</taxon>
        <taxon>Actinomycetota</taxon>
        <taxon>Actinomycetes</taxon>
        <taxon>Kitasatosporales</taxon>
        <taxon>Streptomycetaceae</taxon>
        <taxon>Streptomyces</taxon>
    </lineage>
</organism>
<evidence type="ECO:0000313" key="2">
    <source>
        <dbReference type="Proteomes" id="UP001183388"/>
    </source>
</evidence>
<dbReference type="RefSeq" id="WP_311630240.1">
    <property type="nucleotide sequence ID" value="NZ_JAVREN010000010.1"/>
</dbReference>
<evidence type="ECO:0000313" key="1">
    <source>
        <dbReference type="EMBL" id="MDT0307297.1"/>
    </source>
</evidence>
<proteinExistence type="predicted"/>
<dbReference type="EMBL" id="JAVREN010000010">
    <property type="protein sequence ID" value="MDT0307297.1"/>
    <property type="molecule type" value="Genomic_DNA"/>
</dbReference>